<dbReference type="Gene3D" id="3.30.700.10">
    <property type="entry name" value="Glycoprotein, Type 4 Pilin"/>
    <property type="match status" value="1"/>
</dbReference>
<keyword evidence="1" id="KW-0472">Membrane</keyword>
<sequence>MDRGYNMGNKQLNNRGLNSKGFTLVELIAVVAIISMIAVYITIEINQSSDDAKIGLATAFLTSNVPGAISSFRARHMSSCRAIDDEFTIGDETYTAGGEATKANLVNRGLAANTPWDDVWTAEFNDDTREITIEFPLVGTNADTVQADLEANLTGRAQVVSVTGGAVGDASSGLIIVYSCS</sequence>
<protein>
    <recommendedName>
        <fullName evidence="4">Prepilin-type N-terminal cleavage/methylation domain-containing protein</fullName>
    </recommendedName>
</protein>
<organism evidence="2 3">
    <name type="scientific">Ketobacter alkanivorans</name>
    <dbReference type="NCBI Taxonomy" id="1917421"/>
    <lineage>
        <taxon>Bacteria</taxon>
        <taxon>Pseudomonadati</taxon>
        <taxon>Pseudomonadota</taxon>
        <taxon>Gammaproteobacteria</taxon>
        <taxon>Pseudomonadales</taxon>
        <taxon>Ketobacteraceae</taxon>
        <taxon>Ketobacter</taxon>
    </lineage>
</organism>
<evidence type="ECO:0000313" key="3">
    <source>
        <dbReference type="Proteomes" id="UP000235116"/>
    </source>
</evidence>
<dbReference type="NCBIfam" id="TIGR02532">
    <property type="entry name" value="IV_pilin_GFxxxE"/>
    <property type="match status" value="1"/>
</dbReference>
<dbReference type="AlphaFoldDB" id="A0A2K9LPS9"/>
<keyword evidence="1" id="KW-0812">Transmembrane</keyword>
<dbReference type="EMBL" id="CP022684">
    <property type="protein sequence ID" value="AUM14359.1"/>
    <property type="molecule type" value="Genomic_DNA"/>
</dbReference>
<feature type="transmembrane region" description="Helical" evidence="1">
    <location>
        <begin position="21"/>
        <end position="43"/>
    </location>
</feature>
<dbReference type="Pfam" id="PF07963">
    <property type="entry name" value="N_methyl"/>
    <property type="match status" value="1"/>
</dbReference>
<accession>A0A2K9LPS9</accession>
<reference evidence="3" key="1">
    <citation type="submission" date="2017-08" db="EMBL/GenBank/DDBJ databases">
        <title>Direct submision.</title>
        <authorList>
            <person name="Kim S.-J."/>
            <person name="Rhee S.-K."/>
        </authorList>
    </citation>
    <scope>NUCLEOTIDE SEQUENCE [LARGE SCALE GENOMIC DNA]</scope>
    <source>
        <strain evidence="3">GI5</strain>
    </source>
</reference>
<evidence type="ECO:0008006" key="4">
    <source>
        <dbReference type="Google" id="ProtNLM"/>
    </source>
</evidence>
<dbReference type="SUPFAM" id="SSF54523">
    <property type="entry name" value="Pili subunits"/>
    <property type="match status" value="1"/>
</dbReference>
<dbReference type="InterPro" id="IPR012902">
    <property type="entry name" value="N_methyl_site"/>
</dbReference>
<dbReference type="Proteomes" id="UP000235116">
    <property type="component" value="Chromosome"/>
</dbReference>
<evidence type="ECO:0000256" key="1">
    <source>
        <dbReference type="SAM" id="Phobius"/>
    </source>
</evidence>
<dbReference type="InterPro" id="IPR045584">
    <property type="entry name" value="Pilin-like"/>
</dbReference>
<proteinExistence type="predicted"/>
<evidence type="ECO:0000313" key="2">
    <source>
        <dbReference type="EMBL" id="AUM14359.1"/>
    </source>
</evidence>
<keyword evidence="3" id="KW-1185">Reference proteome</keyword>
<name>A0A2K9LPS9_9GAMM</name>
<dbReference type="KEGG" id="kak:Kalk_18855"/>
<gene>
    <name evidence="2" type="ORF">Kalk_18855</name>
</gene>
<keyword evidence="1" id="KW-1133">Transmembrane helix</keyword>